<dbReference type="Pfam" id="PF00593">
    <property type="entry name" value="TonB_dep_Rec_b-barrel"/>
    <property type="match status" value="1"/>
</dbReference>
<organism evidence="13 14">
    <name type="scientific">Chryseobacterium defluvii</name>
    <dbReference type="NCBI Taxonomy" id="160396"/>
    <lineage>
        <taxon>Bacteria</taxon>
        <taxon>Pseudomonadati</taxon>
        <taxon>Bacteroidota</taxon>
        <taxon>Flavobacteriia</taxon>
        <taxon>Flavobacteriales</taxon>
        <taxon>Weeksellaceae</taxon>
        <taxon>Chryseobacterium group</taxon>
        <taxon>Chryseobacterium</taxon>
    </lineage>
</organism>
<comment type="similarity">
    <text evidence="8 9">Belongs to the TonB-dependent receptor family.</text>
</comment>
<evidence type="ECO:0000256" key="6">
    <source>
        <dbReference type="ARBA" id="ARBA00023136"/>
    </source>
</evidence>
<dbReference type="Proteomes" id="UP000592180">
    <property type="component" value="Unassembled WGS sequence"/>
</dbReference>
<evidence type="ECO:0000256" key="5">
    <source>
        <dbReference type="ARBA" id="ARBA00023077"/>
    </source>
</evidence>
<evidence type="ECO:0000259" key="12">
    <source>
        <dbReference type="Pfam" id="PF07715"/>
    </source>
</evidence>
<dbReference type="PROSITE" id="PS52016">
    <property type="entry name" value="TONB_DEPENDENT_REC_3"/>
    <property type="match status" value="1"/>
</dbReference>
<keyword evidence="2 8" id="KW-0813">Transport</keyword>
<evidence type="ECO:0000256" key="2">
    <source>
        <dbReference type="ARBA" id="ARBA00022448"/>
    </source>
</evidence>
<keyword evidence="10" id="KW-0732">Signal</keyword>
<evidence type="ECO:0000256" key="7">
    <source>
        <dbReference type="ARBA" id="ARBA00023237"/>
    </source>
</evidence>
<evidence type="ECO:0000256" key="8">
    <source>
        <dbReference type="PROSITE-ProRule" id="PRU01360"/>
    </source>
</evidence>
<dbReference type="RefSeq" id="WP_184189945.1">
    <property type="nucleotide sequence ID" value="NZ_JACHLE010000003.1"/>
</dbReference>
<name>A0A840KCN4_9FLAO</name>
<feature type="domain" description="TonB-dependent receptor plug" evidence="12">
    <location>
        <begin position="82"/>
        <end position="206"/>
    </location>
</feature>
<dbReference type="InterPro" id="IPR012910">
    <property type="entry name" value="Plug_dom"/>
</dbReference>
<feature type="signal peptide" evidence="10">
    <location>
        <begin position="1"/>
        <end position="26"/>
    </location>
</feature>
<dbReference type="GO" id="GO:0009279">
    <property type="term" value="C:cell outer membrane"/>
    <property type="evidence" value="ECO:0007669"/>
    <property type="project" value="UniProtKB-SubCell"/>
</dbReference>
<evidence type="ECO:0000313" key="13">
    <source>
        <dbReference type="EMBL" id="MBB4807229.1"/>
    </source>
</evidence>
<evidence type="ECO:0000313" key="14">
    <source>
        <dbReference type="Proteomes" id="UP000592180"/>
    </source>
</evidence>
<reference evidence="13 14" key="1">
    <citation type="submission" date="2020-08" db="EMBL/GenBank/DDBJ databases">
        <title>Functional genomics of gut bacteria from endangered species of beetles.</title>
        <authorList>
            <person name="Carlos-Shanley C."/>
        </authorList>
    </citation>
    <scope>NUCLEOTIDE SEQUENCE [LARGE SCALE GENOMIC DNA]</scope>
    <source>
        <strain evidence="13 14">S00151</strain>
    </source>
</reference>
<keyword evidence="7 8" id="KW-0998">Cell outer membrane</keyword>
<gene>
    <name evidence="13" type="ORF">HNP38_002533</name>
</gene>
<dbReference type="SUPFAM" id="SSF56935">
    <property type="entry name" value="Porins"/>
    <property type="match status" value="1"/>
</dbReference>
<dbReference type="NCBIfam" id="TIGR04056">
    <property type="entry name" value="OMP_RagA_SusC"/>
    <property type="match status" value="1"/>
</dbReference>
<dbReference type="EMBL" id="JACHLE010000003">
    <property type="protein sequence ID" value="MBB4807229.1"/>
    <property type="molecule type" value="Genomic_DNA"/>
</dbReference>
<evidence type="ECO:0000256" key="1">
    <source>
        <dbReference type="ARBA" id="ARBA00004571"/>
    </source>
</evidence>
<evidence type="ECO:0000256" key="4">
    <source>
        <dbReference type="ARBA" id="ARBA00022692"/>
    </source>
</evidence>
<accession>A0A840KCN4</accession>
<sequence length="955" mass="106281">MKKSYTSIGGISFALMLTVAGASFHAQEWKNSDTISRNNTTEATVLRKKTDTLSPSNKPSSEKVSSIEEVVLNAGYYKVKDKERTGSIAKVSAKDIENQPVTNVLSAVQGRVSGVNITQNSGVPGGGFDIQIRGKNSLRREGNNAMYIVDGVVISSENPSRYSNSIMPYSSISPLNSINPNDIENIEILKDADATAIYGSRGANGVILITTKKGKKGKTQLSINTSYALSRAASKMKMMNTEEYIRMRKQAYANDGITTFPATAYDINGAWNQSRYTDWQKVLIGNTAETISTQVSVSGGNEGTSFLVSGSHNEQTTVFPASFRYKTNNITSSISHQSKDRKFTANLSNLISFQTNNMLNQEITNKSIFLSPNAPALYTPNGSINWENNTFDNPIAPFVSTYSNDSKQFTSNVNMSYEVYRGISVKLNGGINYRAFEEYSLLPHTMYNPSYGLTSATSSALRNRRQYFSYIIEPQLGWKHTFGDHQVDVLAGGTFQQDSGYQSQNQGYGFESNALIHNIGAAKTKIITEAGNEYRYAALFGRINYQYKHRYILNITGRRDGSSRFGPQKRFANFGAVGAAWLFSNERFLKEAQWLSFGKLRSSIGTTGSDKIGDYQYLDTYTVSGTGYGGITVLNPSRLYNPLFSWEKTVKLEAAVELGFLKDRINLLAAWYRNRSSNQLVGVPLPGTTGFSSIQANLPATVENKGFEFDLSAFPVRTSHFKWNTSFNISVPTSKLVSFPGLQGSTYANQYVIGYPVSIVKVYQYEGIDPGTGLYRFKDFNGDGKITSPDDNQVVERIGVRYFGGLQNQLQYKNWTFSFLLQFVKQRNWNYHNYMPTPGTMNNQPVELLNVWSQANPNGSYMPYTSGADTQKTALQTFFKTSTAAIGDASFIRLKNIQLSYRLKPENGIVKDAMIYFQGQNLLTWTKYFGLDPEFVLTGFLPPLKTYSFGIQLNF</sequence>
<evidence type="ECO:0000256" key="9">
    <source>
        <dbReference type="RuleBase" id="RU003357"/>
    </source>
</evidence>
<dbReference type="Gene3D" id="2.40.170.20">
    <property type="entry name" value="TonB-dependent receptor, beta-barrel domain"/>
    <property type="match status" value="1"/>
</dbReference>
<dbReference type="InterPro" id="IPR023997">
    <property type="entry name" value="TonB-dep_OMP_SusC/RagA_CS"/>
</dbReference>
<keyword evidence="6 8" id="KW-0472">Membrane</keyword>
<evidence type="ECO:0000256" key="10">
    <source>
        <dbReference type="SAM" id="SignalP"/>
    </source>
</evidence>
<proteinExistence type="inferred from homology"/>
<keyword evidence="4 8" id="KW-0812">Transmembrane</keyword>
<keyword evidence="14" id="KW-1185">Reference proteome</keyword>
<dbReference type="NCBIfam" id="TIGR04057">
    <property type="entry name" value="SusC_RagA_signa"/>
    <property type="match status" value="1"/>
</dbReference>
<dbReference type="InterPro" id="IPR000531">
    <property type="entry name" value="Beta-barrel_TonB"/>
</dbReference>
<evidence type="ECO:0000259" key="11">
    <source>
        <dbReference type="Pfam" id="PF00593"/>
    </source>
</evidence>
<comment type="caution">
    <text evidence="13">The sequence shown here is derived from an EMBL/GenBank/DDBJ whole genome shotgun (WGS) entry which is preliminary data.</text>
</comment>
<dbReference type="InterPro" id="IPR036942">
    <property type="entry name" value="Beta-barrel_TonB_sf"/>
</dbReference>
<feature type="chain" id="PRO_5032783113" evidence="10">
    <location>
        <begin position="27"/>
        <end position="955"/>
    </location>
</feature>
<evidence type="ECO:0000256" key="3">
    <source>
        <dbReference type="ARBA" id="ARBA00022452"/>
    </source>
</evidence>
<dbReference type="Gene3D" id="2.170.130.10">
    <property type="entry name" value="TonB-dependent receptor, plug domain"/>
    <property type="match status" value="1"/>
</dbReference>
<dbReference type="InterPro" id="IPR039426">
    <property type="entry name" value="TonB-dep_rcpt-like"/>
</dbReference>
<keyword evidence="3 8" id="KW-1134">Transmembrane beta strand</keyword>
<dbReference type="Pfam" id="PF07715">
    <property type="entry name" value="Plug"/>
    <property type="match status" value="1"/>
</dbReference>
<dbReference type="InterPro" id="IPR037066">
    <property type="entry name" value="Plug_dom_sf"/>
</dbReference>
<feature type="domain" description="TonB-dependent receptor-like beta-barrel" evidence="11">
    <location>
        <begin position="373"/>
        <end position="922"/>
    </location>
</feature>
<dbReference type="InterPro" id="IPR023996">
    <property type="entry name" value="TonB-dep_OMP_SusC/RagA"/>
</dbReference>
<comment type="subcellular location">
    <subcellularLocation>
        <location evidence="1 8">Cell outer membrane</location>
        <topology evidence="1 8">Multi-pass membrane protein</topology>
    </subcellularLocation>
</comment>
<protein>
    <submittedName>
        <fullName evidence="13">TonB-linked SusC/RagA family outer membrane protein</fullName>
    </submittedName>
</protein>
<dbReference type="AlphaFoldDB" id="A0A840KCN4"/>
<keyword evidence="5 9" id="KW-0798">TonB box</keyword>